<comment type="caution">
    <text evidence="1">The sequence shown here is derived from an EMBL/GenBank/DDBJ whole genome shotgun (WGS) entry which is preliminary data.</text>
</comment>
<name>A0A9D4FWS1_DREPO</name>
<dbReference type="EMBL" id="JAIWYP010000006">
    <property type="protein sequence ID" value="KAH3805872.1"/>
    <property type="molecule type" value="Genomic_DNA"/>
</dbReference>
<reference evidence="1" key="2">
    <citation type="submission" date="2020-11" db="EMBL/GenBank/DDBJ databases">
        <authorList>
            <person name="McCartney M.A."/>
            <person name="Auch B."/>
            <person name="Kono T."/>
            <person name="Mallez S."/>
            <person name="Becker A."/>
            <person name="Gohl D.M."/>
            <person name="Silverstein K.A.T."/>
            <person name="Koren S."/>
            <person name="Bechman K.B."/>
            <person name="Herman A."/>
            <person name="Abrahante J.E."/>
            <person name="Garbe J."/>
        </authorList>
    </citation>
    <scope>NUCLEOTIDE SEQUENCE</scope>
    <source>
        <strain evidence="1">Duluth1</strain>
        <tissue evidence="1">Whole animal</tissue>
    </source>
</reference>
<reference evidence="1" key="1">
    <citation type="journal article" date="2019" name="bioRxiv">
        <title>The Genome of the Zebra Mussel, Dreissena polymorpha: A Resource for Invasive Species Research.</title>
        <authorList>
            <person name="McCartney M.A."/>
            <person name="Auch B."/>
            <person name="Kono T."/>
            <person name="Mallez S."/>
            <person name="Zhang Y."/>
            <person name="Obille A."/>
            <person name="Becker A."/>
            <person name="Abrahante J.E."/>
            <person name="Garbe J."/>
            <person name="Badalamenti J.P."/>
            <person name="Herman A."/>
            <person name="Mangelson H."/>
            <person name="Liachko I."/>
            <person name="Sullivan S."/>
            <person name="Sone E.D."/>
            <person name="Koren S."/>
            <person name="Silverstein K.A.T."/>
            <person name="Beckman K.B."/>
            <person name="Gohl D.M."/>
        </authorList>
    </citation>
    <scope>NUCLEOTIDE SEQUENCE</scope>
    <source>
        <strain evidence="1">Duluth1</strain>
        <tissue evidence="1">Whole animal</tissue>
    </source>
</reference>
<sequence>MRLRIKQARPASLNDAIIHAVELEAFNRAERAKFDCYVAAVSTYADTSTKQTDQLHKMVDMLEKRFDLFMTATKTSQPRYGSGSKNMERRCYTCSSKFRLRRQ</sequence>
<organism evidence="1 2">
    <name type="scientific">Dreissena polymorpha</name>
    <name type="common">Zebra mussel</name>
    <name type="synonym">Mytilus polymorpha</name>
    <dbReference type="NCBI Taxonomy" id="45954"/>
    <lineage>
        <taxon>Eukaryota</taxon>
        <taxon>Metazoa</taxon>
        <taxon>Spiralia</taxon>
        <taxon>Lophotrochozoa</taxon>
        <taxon>Mollusca</taxon>
        <taxon>Bivalvia</taxon>
        <taxon>Autobranchia</taxon>
        <taxon>Heteroconchia</taxon>
        <taxon>Euheterodonta</taxon>
        <taxon>Imparidentia</taxon>
        <taxon>Neoheterodontei</taxon>
        <taxon>Myida</taxon>
        <taxon>Dreissenoidea</taxon>
        <taxon>Dreissenidae</taxon>
        <taxon>Dreissena</taxon>
    </lineage>
</organism>
<proteinExistence type="predicted"/>
<dbReference type="AlphaFoldDB" id="A0A9D4FWS1"/>
<keyword evidence="2" id="KW-1185">Reference proteome</keyword>
<accession>A0A9D4FWS1</accession>
<evidence type="ECO:0000313" key="1">
    <source>
        <dbReference type="EMBL" id="KAH3805872.1"/>
    </source>
</evidence>
<gene>
    <name evidence="1" type="ORF">DPMN_134182</name>
</gene>
<evidence type="ECO:0000313" key="2">
    <source>
        <dbReference type="Proteomes" id="UP000828390"/>
    </source>
</evidence>
<dbReference type="Proteomes" id="UP000828390">
    <property type="component" value="Unassembled WGS sequence"/>
</dbReference>
<protein>
    <submittedName>
        <fullName evidence="1">Uncharacterized protein</fullName>
    </submittedName>
</protein>